<dbReference type="Proteomes" id="UP000887572">
    <property type="component" value="Unplaced"/>
</dbReference>
<reference evidence="4" key="1">
    <citation type="submission" date="2022-11" db="UniProtKB">
        <authorList>
            <consortium name="WormBaseParasite"/>
        </authorList>
    </citation>
    <scope>IDENTIFICATION</scope>
</reference>
<evidence type="ECO:0000313" key="4">
    <source>
        <dbReference type="WBParaSite" id="Gr19_v10_g13286.t1"/>
    </source>
</evidence>
<feature type="transmembrane region" description="Helical" evidence="2">
    <location>
        <begin position="177"/>
        <end position="197"/>
    </location>
</feature>
<sequence>MRQKFLREFESATNGHREMGQKEVQEQQQHNKLVNALRAKVDKLEESVEAAQLEEEQLVGLQRKVAELINALRSAQNPKERAMFQQTILRSNVLEKLLALNILISQRNPKLIDTEWGMRILTKSLKLFGILIEFDDTKTALQTLLGKTALYLCDLFQQNAIKAFGTVKAVVGRTNGLLSLSSSSFALSVALFIIWQFGRIARRMDSDSANSLFAFLCSCSLLEFVSICAKRLEYAGKDHPLAKTQSDEKRLKELVIEEPLRQKQQALARNDSADSSATAIYHQQNPIRLRLCAVLWMYCLSIIGYQHFRQHFGCSGGNASDVQPFSSNPVRSSTSSSPSSPSKNERFPSGEMTTTVSFCFLRQFNAIAEVSSEQKLETDQTMLQFFLSVENGQTMALRMTCIFRSILQFAMKGTEAHENSVQQQQQQMGTLLAQCIRAIGNFAAGDVRNQLCCVFGWQRSILSMLCTSLPLNFVHSEPQKHSLLPTLIAILRHSPIGVEQIRTEFCLQYLIGYLKVAIHSKSNDSNSESGKFGFLSILEPSIERWISARQFFETISTNVN</sequence>
<evidence type="ECO:0000256" key="2">
    <source>
        <dbReference type="SAM" id="Phobius"/>
    </source>
</evidence>
<evidence type="ECO:0000256" key="1">
    <source>
        <dbReference type="SAM" id="MobiDB-lite"/>
    </source>
</evidence>
<organism evidence="3 4">
    <name type="scientific">Globodera rostochiensis</name>
    <name type="common">Golden nematode worm</name>
    <name type="synonym">Heterodera rostochiensis</name>
    <dbReference type="NCBI Taxonomy" id="31243"/>
    <lineage>
        <taxon>Eukaryota</taxon>
        <taxon>Metazoa</taxon>
        <taxon>Ecdysozoa</taxon>
        <taxon>Nematoda</taxon>
        <taxon>Chromadorea</taxon>
        <taxon>Rhabditida</taxon>
        <taxon>Tylenchina</taxon>
        <taxon>Tylenchomorpha</taxon>
        <taxon>Tylenchoidea</taxon>
        <taxon>Heteroderidae</taxon>
        <taxon>Heteroderinae</taxon>
        <taxon>Globodera</taxon>
    </lineage>
</organism>
<proteinExistence type="predicted"/>
<keyword evidence="2" id="KW-0472">Membrane</keyword>
<keyword evidence="2" id="KW-1133">Transmembrane helix</keyword>
<name>A0A914H1I6_GLORO</name>
<feature type="region of interest" description="Disordered" evidence="1">
    <location>
        <begin position="325"/>
        <end position="350"/>
    </location>
</feature>
<keyword evidence="3" id="KW-1185">Reference proteome</keyword>
<dbReference type="AlphaFoldDB" id="A0A914H1I6"/>
<accession>A0A914H1I6</accession>
<evidence type="ECO:0000313" key="3">
    <source>
        <dbReference type="Proteomes" id="UP000887572"/>
    </source>
</evidence>
<feature type="compositionally biased region" description="Basic and acidic residues" evidence="1">
    <location>
        <begin position="9"/>
        <end position="25"/>
    </location>
</feature>
<protein>
    <submittedName>
        <fullName evidence="4">Uncharacterized protein</fullName>
    </submittedName>
</protein>
<keyword evidence="2" id="KW-0812">Transmembrane</keyword>
<feature type="region of interest" description="Disordered" evidence="1">
    <location>
        <begin position="9"/>
        <end position="28"/>
    </location>
</feature>
<dbReference type="WBParaSite" id="Gr19_v10_g13286.t1">
    <property type="protein sequence ID" value="Gr19_v10_g13286.t1"/>
    <property type="gene ID" value="Gr19_v10_g13286"/>
</dbReference>
<feature type="compositionally biased region" description="Low complexity" evidence="1">
    <location>
        <begin position="325"/>
        <end position="342"/>
    </location>
</feature>